<dbReference type="InterPro" id="IPR046341">
    <property type="entry name" value="SET_dom_sf"/>
</dbReference>
<name>A0ABN8N8W8_9CNID</name>
<dbReference type="SUPFAM" id="SSF82199">
    <property type="entry name" value="SET domain"/>
    <property type="match status" value="1"/>
</dbReference>
<dbReference type="PANTHER" id="PTHR16515">
    <property type="entry name" value="PR DOMAIN ZINC FINGER PROTEIN"/>
    <property type="match status" value="1"/>
</dbReference>
<keyword evidence="6" id="KW-1185">Reference proteome</keyword>
<dbReference type="PANTHER" id="PTHR16515:SF22">
    <property type="entry name" value="HISTONE-LYSINE N-METHYLTRANSFERASE PRDM6-RELATED"/>
    <property type="match status" value="1"/>
</dbReference>
<accession>A0ABN8N8W8</accession>
<sequence length="292" mass="33125">MHKHDKAVVRKASQLPLALRSLPPEVGLCTSTIPGQECGICAKRKIPVGAWIGPYEGKFLKPKELSSTTDTSYMWEIFQNGELTGYIDGSDVKLTSWMRFIRSARHKREQNLFAFQYLGRIFYRAFKDILPGEEMLVWYDEKYPQYLGIPWTIFDLAAAVPPVSTSIQVKRSSLHPSQDERLCYSKSVANLGENPVKHIQKNGNPPTITRKCKYSLCKKRTSATTSCSRGKNAKSPHRAYGAQVPQRQYRSTTPVVSFRATNQQRTYAFIQGNDSGYCPRSFNDTVTMDNHI</sequence>
<dbReference type="SMART" id="SM00317">
    <property type="entry name" value="SET"/>
    <property type="match status" value="1"/>
</dbReference>
<evidence type="ECO:0000259" key="4">
    <source>
        <dbReference type="PROSITE" id="PS50280"/>
    </source>
</evidence>
<feature type="region of interest" description="Disordered" evidence="3">
    <location>
        <begin position="226"/>
        <end position="252"/>
    </location>
</feature>
<gene>
    <name evidence="5" type="ORF">PLOB_00000754</name>
</gene>
<comment type="caution">
    <text evidence="5">The sequence shown here is derived from an EMBL/GenBank/DDBJ whole genome shotgun (WGS) entry which is preliminary data.</text>
</comment>
<dbReference type="InterPro" id="IPR050331">
    <property type="entry name" value="Zinc_finger"/>
</dbReference>
<protein>
    <recommendedName>
        <fullName evidence="4">SET domain-containing protein</fullName>
    </recommendedName>
</protein>
<organism evidence="5 6">
    <name type="scientific">Porites lobata</name>
    <dbReference type="NCBI Taxonomy" id="104759"/>
    <lineage>
        <taxon>Eukaryota</taxon>
        <taxon>Metazoa</taxon>
        <taxon>Cnidaria</taxon>
        <taxon>Anthozoa</taxon>
        <taxon>Hexacorallia</taxon>
        <taxon>Scleractinia</taxon>
        <taxon>Fungiina</taxon>
        <taxon>Poritidae</taxon>
        <taxon>Porites</taxon>
    </lineage>
</organism>
<dbReference type="Proteomes" id="UP001159405">
    <property type="component" value="Unassembled WGS sequence"/>
</dbReference>
<dbReference type="EMBL" id="CALNXK010000010">
    <property type="protein sequence ID" value="CAH3042950.1"/>
    <property type="molecule type" value="Genomic_DNA"/>
</dbReference>
<reference evidence="5 6" key="1">
    <citation type="submission" date="2022-05" db="EMBL/GenBank/DDBJ databases">
        <authorList>
            <consortium name="Genoscope - CEA"/>
            <person name="William W."/>
        </authorList>
    </citation>
    <scope>NUCLEOTIDE SEQUENCE [LARGE SCALE GENOMIC DNA]</scope>
</reference>
<evidence type="ECO:0000313" key="6">
    <source>
        <dbReference type="Proteomes" id="UP001159405"/>
    </source>
</evidence>
<feature type="domain" description="SET" evidence="4">
    <location>
        <begin position="24"/>
        <end position="140"/>
    </location>
</feature>
<dbReference type="Pfam" id="PF21549">
    <property type="entry name" value="PRDM2_PR"/>
    <property type="match status" value="1"/>
</dbReference>
<evidence type="ECO:0000256" key="3">
    <source>
        <dbReference type="SAM" id="MobiDB-lite"/>
    </source>
</evidence>
<evidence type="ECO:0000256" key="2">
    <source>
        <dbReference type="ARBA" id="ARBA00023163"/>
    </source>
</evidence>
<dbReference type="InterPro" id="IPR001214">
    <property type="entry name" value="SET_dom"/>
</dbReference>
<proteinExistence type="predicted"/>
<keyword evidence="1" id="KW-0805">Transcription regulation</keyword>
<keyword evidence="2" id="KW-0804">Transcription</keyword>
<evidence type="ECO:0000313" key="5">
    <source>
        <dbReference type="EMBL" id="CAH3042950.1"/>
    </source>
</evidence>
<dbReference type="PROSITE" id="PS50280">
    <property type="entry name" value="SET"/>
    <property type="match status" value="1"/>
</dbReference>
<dbReference type="Gene3D" id="2.170.270.10">
    <property type="entry name" value="SET domain"/>
    <property type="match status" value="1"/>
</dbReference>
<evidence type="ECO:0000256" key="1">
    <source>
        <dbReference type="ARBA" id="ARBA00023015"/>
    </source>
</evidence>